<gene>
    <name evidence="1" type="ORF">ACFSJS_22520</name>
</gene>
<accession>A0ABW4PSB9</accession>
<protein>
    <recommendedName>
        <fullName evidence="3">Minor tail protein</fullName>
    </recommendedName>
</protein>
<organism evidence="1 2">
    <name type="scientific">Streptomyces desertarenae</name>
    <dbReference type="NCBI Taxonomy" id="2666184"/>
    <lineage>
        <taxon>Bacteria</taxon>
        <taxon>Bacillati</taxon>
        <taxon>Actinomycetota</taxon>
        <taxon>Actinomycetes</taxon>
        <taxon>Kitasatosporales</taxon>
        <taxon>Streptomycetaceae</taxon>
        <taxon>Streptomyces</taxon>
    </lineage>
</organism>
<comment type="caution">
    <text evidence="1">The sequence shown here is derived from an EMBL/GenBank/DDBJ whole genome shotgun (WGS) entry which is preliminary data.</text>
</comment>
<dbReference type="Proteomes" id="UP001597365">
    <property type="component" value="Unassembled WGS sequence"/>
</dbReference>
<name>A0ABW4PSB9_9ACTN</name>
<evidence type="ECO:0008006" key="3">
    <source>
        <dbReference type="Google" id="ProtNLM"/>
    </source>
</evidence>
<keyword evidence="2" id="KW-1185">Reference proteome</keyword>
<evidence type="ECO:0000313" key="2">
    <source>
        <dbReference type="Proteomes" id="UP001597365"/>
    </source>
</evidence>
<sequence>MTTPMELAMAPGGTLGRGDYPDHTYTFLFCDLRTDELLAELPLADVQYSFELNGIGSLRGTIPYNDETLRLDPETASMPGRTALWVDRDGVIVWGGIVWTRQPTRGGKQIQAAEFMSYYQRRFVTETLSTDTSQLSNPAYVPDGQRLYRDQRYQVWSLLVWAAYQPGGYIGVDASYLSAIAGPTGVDRYATYLASERPEIYRIIADLAAAENGFDFGIEVGWTPAANNVPPRRFKRAMVWYPRRGRTYRESDLVFSKGGPDGSILAYDWPEDGTALATATHGLGGGTGLSRMAATSRADDMIAAGWPLIETVTTYNDVEEMDRLRANTAAELAARQQGLVQPTFEVVADGDPQFGSYQVGDEALFVIEPEPQAPAGREQVLRILRIETTAGTGPERVRLTCTAV</sequence>
<reference evidence="2" key="1">
    <citation type="journal article" date="2019" name="Int. J. Syst. Evol. Microbiol.">
        <title>The Global Catalogue of Microorganisms (GCM) 10K type strain sequencing project: providing services to taxonomists for standard genome sequencing and annotation.</title>
        <authorList>
            <consortium name="The Broad Institute Genomics Platform"/>
            <consortium name="The Broad Institute Genome Sequencing Center for Infectious Disease"/>
            <person name="Wu L."/>
            <person name="Ma J."/>
        </authorList>
    </citation>
    <scope>NUCLEOTIDE SEQUENCE [LARGE SCALE GENOMIC DNA]</scope>
    <source>
        <strain evidence="2">CGMCC 4.7455</strain>
    </source>
</reference>
<proteinExistence type="predicted"/>
<dbReference type="RefSeq" id="WP_380903265.1">
    <property type="nucleotide sequence ID" value="NZ_JBHUFU010000015.1"/>
</dbReference>
<evidence type="ECO:0000313" key="1">
    <source>
        <dbReference type="EMBL" id="MFD1832398.1"/>
    </source>
</evidence>
<dbReference type="EMBL" id="JBHUFU010000015">
    <property type="protein sequence ID" value="MFD1832398.1"/>
    <property type="molecule type" value="Genomic_DNA"/>
</dbReference>